<dbReference type="OrthoDB" id="10339312at2759"/>
<dbReference type="VEuPathDB" id="AmoebaDB:NfTy_083500"/>
<feature type="transmembrane region" description="Helical" evidence="1">
    <location>
        <begin position="292"/>
        <end position="309"/>
    </location>
</feature>
<dbReference type="EMBL" id="VFQX01000037">
    <property type="protein sequence ID" value="KAF0976550.1"/>
    <property type="molecule type" value="Genomic_DNA"/>
</dbReference>
<evidence type="ECO:0000313" key="2">
    <source>
        <dbReference type="EMBL" id="KAF0976550.1"/>
    </source>
</evidence>
<keyword evidence="1" id="KW-0812">Transmembrane</keyword>
<dbReference type="VEuPathDB" id="AmoebaDB:NF0032330"/>
<sequence>MTTRVCFKHSNIPFSSFKFLLILLILTVFTTTTSFTLGQTITTDYESHTVPVSQDYTDAFDAAVQEMIVDRTFMDSYFNLMYFPVPGCVNDPVKYPNNNPFANRKALVMCMEIPLFRKLMPAMLGFFQTMKNGVDSGECDLISSNTTPTDARKAVAHFQCNYGMTSQAFIRTNKDPTLSLKTLQDLNQTNVVVGAYSGTTYETLVKTQLGAAKYISYKQSDDQYTSIKNSEVHAVIGDAVTFLVWVRDNKDICTNCSVVLYTNPYGYGTFTTKLIASGATRSVEFAFFSHKMMVMLCMMMVTIMGLLTWSL</sequence>
<dbReference type="VEuPathDB" id="AmoebaDB:FDP41_004449"/>
<proteinExistence type="predicted"/>
<organism evidence="2 3">
    <name type="scientific">Naegleria fowleri</name>
    <name type="common">Brain eating amoeba</name>
    <dbReference type="NCBI Taxonomy" id="5763"/>
    <lineage>
        <taxon>Eukaryota</taxon>
        <taxon>Discoba</taxon>
        <taxon>Heterolobosea</taxon>
        <taxon>Tetramitia</taxon>
        <taxon>Eutetramitia</taxon>
        <taxon>Vahlkampfiidae</taxon>
        <taxon>Naegleria</taxon>
    </lineage>
</organism>
<evidence type="ECO:0000313" key="3">
    <source>
        <dbReference type="Proteomes" id="UP000444721"/>
    </source>
</evidence>
<dbReference type="Proteomes" id="UP000444721">
    <property type="component" value="Unassembled WGS sequence"/>
</dbReference>
<dbReference type="AlphaFoldDB" id="A0A6A5BRW0"/>
<comment type="caution">
    <text evidence="2">The sequence shown here is derived from an EMBL/GenBank/DDBJ whole genome shotgun (WGS) entry which is preliminary data.</text>
</comment>
<dbReference type="PANTHER" id="PTHR35936">
    <property type="entry name" value="MEMBRANE-BOUND LYTIC MUREIN TRANSGLYCOSYLASE F"/>
    <property type="match status" value="1"/>
</dbReference>
<dbReference type="SUPFAM" id="SSF53850">
    <property type="entry name" value="Periplasmic binding protein-like II"/>
    <property type="match status" value="1"/>
</dbReference>
<dbReference type="Gene3D" id="3.40.190.10">
    <property type="entry name" value="Periplasmic binding protein-like II"/>
    <property type="match status" value="2"/>
</dbReference>
<dbReference type="GeneID" id="68111667"/>
<dbReference type="VEuPathDB" id="AmoebaDB:NF0032340"/>
<dbReference type="PANTHER" id="PTHR35936:SF19">
    <property type="entry name" value="AMINO-ACID-BINDING PROTEIN YXEM-RELATED"/>
    <property type="match status" value="1"/>
</dbReference>
<dbReference type="RefSeq" id="XP_044561263.1">
    <property type="nucleotide sequence ID" value="XM_044707864.1"/>
</dbReference>
<keyword evidence="1" id="KW-0472">Membrane</keyword>
<keyword evidence="3" id="KW-1185">Reference proteome</keyword>
<reference evidence="2 3" key="1">
    <citation type="journal article" date="2019" name="Sci. Rep.">
        <title>Nanopore sequencing improves the draft genome of the human pathogenic amoeba Naegleria fowleri.</title>
        <authorList>
            <person name="Liechti N."/>
            <person name="Schurch N."/>
            <person name="Bruggmann R."/>
            <person name="Wittwer M."/>
        </authorList>
    </citation>
    <scope>NUCLEOTIDE SEQUENCE [LARGE SCALE GENOMIC DNA]</scope>
    <source>
        <strain evidence="2 3">ATCC 30894</strain>
    </source>
</reference>
<name>A0A6A5BRW0_NAEFO</name>
<protein>
    <submittedName>
        <fullName evidence="2">Uncharacterized protein</fullName>
    </submittedName>
</protein>
<keyword evidence="1" id="KW-1133">Transmembrane helix</keyword>
<gene>
    <name evidence="2" type="ORF">FDP41_004449</name>
</gene>
<accession>A0A6A5BRW0</accession>
<evidence type="ECO:0000256" key="1">
    <source>
        <dbReference type="SAM" id="Phobius"/>
    </source>
</evidence>
<dbReference type="OMA" id="MCMEIPL"/>